<reference evidence="4" key="1">
    <citation type="journal article" date="2019" name="Sci. Rep.">
        <title>Draft genome of Tanacetum cinerariifolium, the natural source of mosquito coil.</title>
        <authorList>
            <person name="Yamashiro T."/>
            <person name="Shiraishi A."/>
            <person name="Satake H."/>
            <person name="Nakayama K."/>
        </authorList>
    </citation>
    <scope>NUCLEOTIDE SEQUENCE</scope>
</reference>
<feature type="region of interest" description="Disordered" evidence="2">
    <location>
        <begin position="690"/>
        <end position="709"/>
    </location>
</feature>
<evidence type="ECO:0000256" key="1">
    <source>
        <dbReference type="PROSITE-ProRule" id="PRU00047"/>
    </source>
</evidence>
<keyword evidence="1" id="KW-0863">Zinc-finger</keyword>
<protein>
    <submittedName>
        <fullName evidence="4">Retrovirus-related Pol polyprotein from transposon TNT 1-94</fullName>
    </submittedName>
</protein>
<dbReference type="InterPro" id="IPR036875">
    <property type="entry name" value="Znf_CCHC_sf"/>
</dbReference>
<keyword evidence="1" id="KW-0479">Metal-binding</keyword>
<feature type="compositionally biased region" description="Low complexity" evidence="2">
    <location>
        <begin position="931"/>
        <end position="943"/>
    </location>
</feature>
<dbReference type="GO" id="GO:0003676">
    <property type="term" value="F:nucleic acid binding"/>
    <property type="evidence" value="ECO:0007669"/>
    <property type="project" value="InterPro"/>
</dbReference>
<dbReference type="Gene3D" id="4.10.60.10">
    <property type="entry name" value="Zinc finger, CCHC-type"/>
    <property type="match status" value="1"/>
</dbReference>
<gene>
    <name evidence="4" type="ORF">Tci_016862</name>
</gene>
<dbReference type="Pfam" id="PF07727">
    <property type="entry name" value="RVT_2"/>
    <property type="match status" value="1"/>
</dbReference>
<dbReference type="InterPro" id="IPR001878">
    <property type="entry name" value="Znf_CCHC"/>
</dbReference>
<name>A0A6L2KAE3_TANCI</name>
<dbReference type="EMBL" id="BKCJ010001907">
    <property type="protein sequence ID" value="GEU44884.1"/>
    <property type="molecule type" value="Genomic_DNA"/>
</dbReference>
<evidence type="ECO:0000313" key="4">
    <source>
        <dbReference type="EMBL" id="GEU44884.1"/>
    </source>
</evidence>
<organism evidence="4">
    <name type="scientific">Tanacetum cinerariifolium</name>
    <name type="common">Dalmatian daisy</name>
    <name type="synonym">Chrysanthemum cinerariifolium</name>
    <dbReference type="NCBI Taxonomy" id="118510"/>
    <lineage>
        <taxon>Eukaryota</taxon>
        <taxon>Viridiplantae</taxon>
        <taxon>Streptophyta</taxon>
        <taxon>Embryophyta</taxon>
        <taxon>Tracheophyta</taxon>
        <taxon>Spermatophyta</taxon>
        <taxon>Magnoliopsida</taxon>
        <taxon>eudicotyledons</taxon>
        <taxon>Gunneridae</taxon>
        <taxon>Pentapetalae</taxon>
        <taxon>asterids</taxon>
        <taxon>campanulids</taxon>
        <taxon>Asterales</taxon>
        <taxon>Asteraceae</taxon>
        <taxon>Asteroideae</taxon>
        <taxon>Anthemideae</taxon>
        <taxon>Anthemidinae</taxon>
        <taxon>Tanacetum</taxon>
    </lineage>
</organism>
<feature type="compositionally biased region" description="Polar residues" evidence="2">
    <location>
        <begin position="1112"/>
        <end position="1122"/>
    </location>
</feature>
<feature type="region of interest" description="Disordered" evidence="2">
    <location>
        <begin position="625"/>
        <end position="652"/>
    </location>
</feature>
<sequence>MEKANLSSPPGSPTSPISQEGVDSSIRIMSERLKSREKPLNVKKTCNFVGRVKGIKVFVGNFTYECDFMILEDVSSVIDHYLGGMVLGKLFVKQSKLTYDKEEGTVMFEKNDERVTCKMPYKLKRFKDMEDLNTDNIPPFFVASKGDEEKRGRKVFNWETAKYGKIWYDEDVHDLRSVETEFPAIVLNDALTSEVTLSCEPTVSPLNDNKINFRISFDESDDEDYTVIYDKNSFSYKIISVNNLKTDSKNDIHKFSMPPFPLPEPLISCIDDLDFFKDFGNEFSAIVYNDDLTSKLDFLTKPTLRPQHIDEFNLKDETSLSECDEKEQNILYFNDLFPFNVIYLDDLKSDTDNDNDKIDIKQPSGDMSVMPLPNLINVDTQGSNKLLETSHDTSNKIFKIETFIKELNVNIMDCNYLNKGMSFIFLIKNFFFIISSIAVQTPGSGISNLLAVGTTFTGSGNLYCQWELSPGSGNALCNLFPTTPTCSVLAHHNNQEKQCVALDEGYSSKNYVRKSLRALHLKWRAKVTTIEESKDLASLSLDELIGNLKVYEMIIKKDSEIVKAKVERKSIALKDKKESSDEECSTSDSKDEEYAMATFQRSRDDKNGKSDRKCFRCGDPNHLIGECPKPPKDKNQRAFVEGSWSDSSEEDDEKVKDEMCLVAHASSEVTPKIVKPTSFLTHTLRKSTLNMTFDETPPPSKTSPLVDDDLEEEEEATKVIEKKNLENDIVDETLEIDEIVNIKESRNHLLENIIGNLNQRTLRSQAQNKRMVDNTFFTKKKSLNLIIVQIYVDDFIFDSTCQDMCDEFAKIMHDEFEMSTMGELNFFFGLQIKQMEDGIFFNQSKYIKEMLKKFGLEDSNPMKTPLSSDTKLTKDEECESIDSTKYRGMIGTGIETVVYADSDHAGDYVDRKSTTERKPRKDHGTRRGQHSTSSSTFNEPSSSHLNIDDDDENNEGTSRVSTPSPILYVNSLTNEVPQLFQNPPNIDPHLEPFYTRQTKIIKHQVQLRDEQRSGVSKPSSSFLSSSASSSYHYTINSTNASLSNPYKKIKLTIIPPRQLFVNISSDEDITTTPSPTTTSLSLTPLNASLKTTSIKQTSSSQENTSSSFHSKLQISLPSSHEPTSPHHLNPFLDNISDVPPRPLNPQPLQSHPLLDITFLLSLITPLEHIHELNHHHLHHNLNHLSRVILFSTTIMTIMGQLTYVVLTTETFSSP</sequence>
<evidence type="ECO:0000256" key="2">
    <source>
        <dbReference type="SAM" id="MobiDB-lite"/>
    </source>
</evidence>
<feature type="region of interest" description="Disordered" evidence="2">
    <location>
        <begin position="1"/>
        <end position="21"/>
    </location>
</feature>
<proteinExistence type="predicted"/>
<dbReference type="AlphaFoldDB" id="A0A6L2KAE3"/>
<feature type="compositionally biased region" description="Basic and acidic residues" evidence="2">
    <location>
        <begin position="908"/>
        <end position="919"/>
    </location>
</feature>
<feature type="compositionally biased region" description="Polar residues" evidence="2">
    <location>
        <begin position="861"/>
        <end position="870"/>
    </location>
</feature>
<feature type="region of interest" description="Disordered" evidence="2">
    <location>
        <begin position="908"/>
        <end position="964"/>
    </location>
</feature>
<comment type="caution">
    <text evidence="4">The sequence shown here is derived from an EMBL/GenBank/DDBJ whole genome shotgun (WGS) entry which is preliminary data.</text>
</comment>
<feature type="domain" description="CCHC-type" evidence="3">
    <location>
        <begin position="612"/>
        <end position="629"/>
    </location>
</feature>
<keyword evidence="1" id="KW-0862">Zinc</keyword>
<dbReference type="SUPFAM" id="SSF57756">
    <property type="entry name" value="Retrovirus zinc finger-like domains"/>
    <property type="match status" value="1"/>
</dbReference>
<feature type="region of interest" description="Disordered" evidence="2">
    <location>
        <begin position="1092"/>
        <end position="1138"/>
    </location>
</feature>
<dbReference type="GO" id="GO:0008270">
    <property type="term" value="F:zinc ion binding"/>
    <property type="evidence" value="ECO:0007669"/>
    <property type="project" value="UniProtKB-KW"/>
</dbReference>
<feature type="compositionally biased region" description="Basic residues" evidence="2">
    <location>
        <begin position="920"/>
        <end position="929"/>
    </location>
</feature>
<accession>A0A6L2KAE3</accession>
<evidence type="ECO:0000259" key="3">
    <source>
        <dbReference type="PROSITE" id="PS50158"/>
    </source>
</evidence>
<feature type="compositionally biased region" description="Low complexity" evidence="2">
    <location>
        <begin position="1092"/>
        <end position="1110"/>
    </location>
</feature>
<feature type="region of interest" description="Disordered" evidence="2">
    <location>
        <begin position="858"/>
        <end position="877"/>
    </location>
</feature>
<dbReference type="InterPro" id="IPR013103">
    <property type="entry name" value="RVT_2"/>
</dbReference>
<dbReference type="PROSITE" id="PS50158">
    <property type="entry name" value="ZF_CCHC"/>
    <property type="match status" value="1"/>
</dbReference>
<feature type="compositionally biased region" description="Polar residues" evidence="2">
    <location>
        <begin position="955"/>
        <end position="964"/>
    </location>
</feature>